<evidence type="ECO:0000256" key="6">
    <source>
        <dbReference type="SAM" id="MobiDB-lite"/>
    </source>
</evidence>
<keyword evidence="9" id="KW-1185">Reference proteome</keyword>
<comment type="catalytic activity">
    <reaction evidence="1">
        <text>Thiol-dependent hydrolysis of ester, thioester, amide, peptide and isopeptide bonds formed by the C-terminal Gly of ubiquitin (a 76-residue protein attached to proteins as an intracellular targeting signal).</text>
        <dbReference type="EC" id="3.4.19.12"/>
    </reaction>
</comment>
<dbReference type="EMBL" id="JALLPB020000046">
    <property type="protein sequence ID" value="KAL3823128.1"/>
    <property type="molecule type" value="Genomic_DNA"/>
</dbReference>
<evidence type="ECO:0000256" key="3">
    <source>
        <dbReference type="ARBA" id="ARBA00022670"/>
    </source>
</evidence>
<sequence>MHPEVRRRCLDYMEKEAEHYRDFVVGMDSEEEEEEEEEDDDEDDNYVDDGRGMGKRNDDIDRDWDREDGVHRGGGGGGGGFSEYVARKRRLGVHGNHAEIQAMSELYNRSIEVYVPANGVVPINIFQSGYARGMGGSSGEDGGDVPIRLCYTNGEHYDALIDPMLPTAGLGLGLPGLHVGLADRMQLEEAKEASLEGALEEKMIVALEESRRAIKEREEMEIGEALRLSVVRGGQGMGKSSMTLDEDDMFEKKAMYLSEMEAAEFDLEQAVECIACLPHPVLASSLESYRQSEQERKLPSSRRGGVRNRFNSSSPRSLRSSSNSPVIRTNNATAAASSTFGSISSSGQYAASARAAATSLPTAPAAARRAVDDSAHPVDATLTVDEYPSSVQELVMNGFDLSKVLRAYDLIGDNFDDLLSFLLSPTG</sequence>
<dbReference type="PANTHER" id="PTHR12419">
    <property type="entry name" value="OTU DOMAIN CONTAINING PROTEIN"/>
    <property type="match status" value="1"/>
</dbReference>
<evidence type="ECO:0000313" key="9">
    <source>
        <dbReference type="Proteomes" id="UP001530377"/>
    </source>
</evidence>
<accession>A0ABD3SFH6</accession>
<feature type="compositionally biased region" description="Low complexity" evidence="6">
    <location>
        <begin position="307"/>
        <end position="324"/>
    </location>
</feature>
<evidence type="ECO:0000256" key="1">
    <source>
        <dbReference type="ARBA" id="ARBA00000707"/>
    </source>
</evidence>
<dbReference type="Proteomes" id="UP001530377">
    <property type="component" value="Unassembled WGS sequence"/>
</dbReference>
<keyword evidence="3" id="KW-0645">Protease</keyword>
<dbReference type="SUPFAM" id="SSF54001">
    <property type="entry name" value="Cysteine proteinases"/>
    <property type="match status" value="1"/>
</dbReference>
<protein>
    <recommendedName>
        <fullName evidence="2">ubiquitinyl hydrolase 1</fullName>
        <ecNumber evidence="2">3.4.19.12</ecNumber>
    </recommendedName>
</protein>
<keyword evidence="4" id="KW-0833">Ubl conjugation pathway</keyword>
<dbReference type="PROSITE" id="PS50030">
    <property type="entry name" value="UBA"/>
    <property type="match status" value="1"/>
</dbReference>
<evidence type="ECO:0000256" key="2">
    <source>
        <dbReference type="ARBA" id="ARBA00012759"/>
    </source>
</evidence>
<dbReference type="GO" id="GO:0006508">
    <property type="term" value="P:proteolysis"/>
    <property type="evidence" value="ECO:0007669"/>
    <property type="project" value="UniProtKB-KW"/>
</dbReference>
<dbReference type="InterPro" id="IPR038765">
    <property type="entry name" value="Papain-like_cys_pep_sf"/>
</dbReference>
<feature type="region of interest" description="Disordered" evidence="6">
    <location>
        <begin position="21"/>
        <end position="81"/>
    </location>
</feature>
<evidence type="ECO:0000313" key="8">
    <source>
        <dbReference type="EMBL" id="KAL3823128.1"/>
    </source>
</evidence>
<keyword evidence="5" id="KW-0378">Hydrolase</keyword>
<proteinExistence type="predicted"/>
<feature type="region of interest" description="Disordered" evidence="6">
    <location>
        <begin position="288"/>
        <end position="326"/>
    </location>
</feature>
<organism evidence="8 9">
    <name type="scientific">Cyclostephanos tholiformis</name>
    <dbReference type="NCBI Taxonomy" id="382380"/>
    <lineage>
        <taxon>Eukaryota</taxon>
        <taxon>Sar</taxon>
        <taxon>Stramenopiles</taxon>
        <taxon>Ochrophyta</taxon>
        <taxon>Bacillariophyta</taxon>
        <taxon>Coscinodiscophyceae</taxon>
        <taxon>Thalassiosirophycidae</taxon>
        <taxon>Stephanodiscales</taxon>
        <taxon>Stephanodiscaceae</taxon>
        <taxon>Cyclostephanos</taxon>
    </lineage>
</organism>
<feature type="domain" description="UBA" evidence="7">
    <location>
        <begin position="383"/>
        <end position="425"/>
    </location>
</feature>
<comment type="caution">
    <text evidence="8">The sequence shown here is derived from an EMBL/GenBank/DDBJ whole genome shotgun (WGS) entry which is preliminary data.</text>
</comment>
<evidence type="ECO:0000259" key="7">
    <source>
        <dbReference type="PROSITE" id="PS50030"/>
    </source>
</evidence>
<dbReference type="PANTHER" id="PTHR12419:SF4">
    <property type="entry name" value="OTU DOMAIN-CONTAINING PROTEIN 5"/>
    <property type="match status" value="1"/>
</dbReference>
<evidence type="ECO:0000256" key="5">
    <source>
        <dbReference type="ARBA" id="ARBA00022801"/>
    </source>
</evidence>
<feature type="compositionally biased region" description="Acidic residues" evidence="6">
    <location>
        <begin position="28"/>
        <end position="47"/>
    </location>
</feature>
<dbReference type="GO" id="GO:0004843">
    <property type="term" value="F:cysteine-type deubiquitinase activity"/>
    <property type="evidence" value="ECO:0007669"/>
    <property type="project" value="UniProtKB-EC"/>
</dbReference>
<name>A0ABD3SFH6_9STRA</name>
<evidence type="ECO:0000256" key="4">
    <source>
        <dbReference type="ARBA" id="ARBA00022786"/>
    </source>
</evidence>
<dbReference type="InterPro" id="IPR015940">
    <property type="entry name" value="UBA"/>
</dbReference>
<dbReference type="InterPro" id="IPR050704">
    <property type="entry name" value="Peptidase_C85-like"/>
</dbReference>
<dbReference type="AlphaFoldDB" id="A0ABD3SFH6"/>
<feature type="compositionally biased region" description="Basic and acidic residues" evidence="6">
    <location>
        <begin position="48"/>
        <end position="71"/>
    </location>
</feature>
<reference evidence="8 9" key="1">
    <citation type="submission" date="2024-10" db="EMBL/GenBank/DDBJ databases">
        <title>Updated reference genomes for cyclostephanoid diatoms.</title>
        <authorList>
            <person name="Roberts W.R."/>
            <person name="Alverson A.J."/>
        </authorList>
    </citation>
    <scope>NUCLEOTIDE SEQUENCE [LARGE SCALE GENOMIC DNA]</scope>
    <source>
        <strain evidence="8 9">AJA228-03</strain>
    </source>
</reference>
<dbReference type="Gene3D" id="3.30.200.90">
    <property type="match status" value="1"/>
</dbReference>
<feature type="compositionally biased region" description="Gly residues" evidence="6">
    <location>
        <begin position="72"/>
        <end position="81"/>
    </location>
</feature>
<gene>
    <name evidence="8" type="ORF">ACHAXA_006458</name>
</gene>
<dbReference type="EC" id="3.4.19.12" evidence="2"/>